<evidence type="ECO:0000259" key="1">
    <source>
        <dbReference type="SMART" id="SM00014"/>
    </source>
</evidence>
<dbReference type="InterPro" id="IPR000326">
    <property type="entry name" value="PAP2/HPO"/>
</dbReference>
<dbReference type="RefSeq" id="WP_321560222.1">
    <property type="nucleotide sequence ID" value="NZ_CP139558.1"/>
</dbReference>
<dbReference type="InterPro" id="IPR052559">
    <property type="entry name" value="V-haloperoxidase"/>
</dbReference>
<proteinExistence type="predicted"/>
<dbReference type="PANTHER" id="PTHR34599:SF2">
    <property type="entry name" value="TRAF-TYPE DOMAIN-CONTAINING PROTEIN"/>
    <property type="match status" value="1"/>
</dbReference>
<evidence type="ECO:0000313" key="2">
    <source>
        <dbReference type="EMBL" id="WPU91053.1"/>
    </source>
</evidence>
<sequence length="518" mass="56872">MKKPLLYIIPTIFLGVVTLASSCKKDIVDRTSQYPALAPANLDLNADTWKPVLVTDFSVLNVAAPDAVTSPAYIADINEIKGLQRNLSADQKAIIKYWSAGAVLRWNEILRTLVAKHNVPPYQNPDGTYPAPNAANPFNYPEFPFSNPPYAARAYAYVSAAQYDALVAAWHFKNLYKRTAPYKNDSGVQALVPASELPSYPSEDAVAAGAAVEIMKLLFPADGAYIQQKADEEKQYRIMAGANTRAELNAGESLGKQVAVIFANRARNDRAGKAGGSPDIWKSFETMATAKGEQFWVSLETPKRPPMLPLFSKVLPFLFDTLTVAAIRPPAPYATNSPEFKKETEEVLSFSKDRSRAHEDQVAFWADGAGTYTPTGHWNAIAADEFVKQKYSEVRWARNFALLNMAQMDAAIVCWDTKYFYFNQRPSQANPLIKTLTGVPNFPAYTSGHSNFSGSAATVLSYLLPDRGPKFTNLANDASMSRLYGGIHYRSDCQVGLLTGGKVGQYAVQRGKTDGADK</sequence>
<keyword evidence="3" id="KW-1185">Reference proteome</keyword>
<feature type="domain" description="Phosphatidic acid phosphatase type 2/haloperoxidase" evidence="1">
    <location>
        <begin position="400"/>
        <end position="508"/>
    </location>
</feature>
<accession>A0ABZ0TFL4</accession>
<dbReference type="SUPFAM" id="SSF48317">
    <property type="entry name" value="Acid phosphatase/Vanadium-dependent haloperoxidase"/>
    <property type="match status" value="1"/>
</dbReference>
<dbReference type="CDD" id="cd03398">
    <property type="entry name" value="PAP2_haloperoxidase"/>
    <property type="match status" value="1"/>
</dbReference>
<dbReference type="PANTHER" id="PTHR34599">
    <property type="entry name" value="PEROXIDASE-RELATED"/>
    <property type="match status" value="1"/>
</dbReference>
<dbReference type="Pfam" id="PF01569">
    <property type="entry name" value="PAP2"/>
    <property type="match status" value="1"/>
</dbReference>
<dbReference type="Gene3D" id="1.10.606.10">
    <property type="entry name" value="Vanadium-containing Chloroperoxidase, domain 2"/>
    <property type="match status" value="2"/>
</dbReference>
<reference evidence="2 3" key="1">
    <citation type="submission" date="2023-11" db="EMBL/GenBank/DDBJ databases">
        <title>Analysis of the Genomes of Mucilaginibacter gossypii cycad 4 and M. sabulilitoris SNA2: microbes with the potential for plant growth promotion.</title>
        <authorList>
            <person name="Hirsch A.M."/>
            <person name="Humm E."/>
            <person name="Rubbi M."/>
            <person name="Del Vecchio G."/>
            <person name="Ha S.M."/>
            <person name="Pellegrini M."/>
            <person name="Gunsalus R.P."/>
        </authorList>
    </citation>
    <scope>NUCLEOTIDE SEQUENCE [LARGE SCALE GENOMIC DNA]</scope>
    <source>
        <strain evidence="2 3">SNA2</strain>
    </source>
</reference>
<dbReference type="SMART" id="SM00014">
    <property type="entry name" value="acidPPc"/>
    <property type="match status" value="1"/>
</dbReference>
<dbReference type="InterPro" id="IPR016119">
    <property type="entry name" value="Br/Cl_peroxidase_C"/>
</dbReference>
<dbReference type="InterPro" id="IPR036938">
    <property type="entry name" value="PAP2/HPO_sf"/>
</dbReference>
<dbReference type="EMBL" id="CP139558">
    <property type="protein sequence ID" value="WPU91053.1"/>
    <property type="molecule type" value="Genomic_DNA"/>
</dbReference>
<evidence type="ECO:0000313" key="3">
    <source>
        <dbReference type="Proteomes" id="UP001324380"/>
    </source>
</evidence>
<gene>
    <name evidence="2" type="ORF">SNE25_17170</name>
</gene>
<dbReference type="PROSITE" id="PS51257">
    <property type="entry name" value="PROKAR_LIPOPROTEIN"/>
    <property type="match status" value="1"/>
</dbReference>
<name>A0ABZ0TFL4_9SPHI</name>
<protein>
    <submittedName>
        <fullName evidence="2">Phosphatase PAP2 family protein</fullName>
    </submittedName>
</protein>
<organism evidence="2 3">
    <name type="scientific">Mucilaginibacter sabulilitoris</name>
    <dbReference type="NCBI Taxonomy" id="1173583"/>
    <lineage>
        <taxon>Bacteria</taxon>
        <taxon>Pseudomonadati</taxon>
        <taxon>Bacteroidota</taxon>
        <taxon>Sphingobacteriia</taxon>
        <taxon>Sphingobacteriales</taxon>
        <taxon>Sphingobacteriaceae</taxon>
        <taxon>Mucilaginibacter</taxon>
    </lineage>
</organism>
<dbReference type="Proteomes" id="UP001324380">
    <property type="component" value="Chromosome"/>
</dbReference>